<accession>A0A8J3GEJ5</accession>
<evidence type="ECO:0000259" key="6">
    <source>
        <dbReference type="PROSITE" id="PS52015"/>
    </source>
</evidence>
<feature type="domain" description="TonB C-terminal" evidence="6">
    <location>
        <begin position="130"/>
        <end position="216"/>
    </location>
</feature>
<dbReference type="InterPro" id="IPR006260">
    <property type="entry name" value="TonB/TolA_C"/>
</dbReference>
<keyword evidence="3 5" id="KW-1133">Transmembrane helix</keyword>
<keyword evidence="8" id="KW-1185">Reference proteome</keyword>
<gene>
    <name evidence="7" type="ORF">GCM10007047_14210</name>
</gene>
<dbReference type="GO" id="GO:0016020">
    <property type="term" value="C:membrane"/>
    <property type="evidence" value="ECO:0007669"/>
    <property type="project" value="UniProtKB-SubCell"/>
</dbReference>
<dbReference type="Proteomes" id="UP000642829">
    <property type="component" value="Unassembled WGS sequence"/>
</dbReference>
<protein>
    <recommendedName>
        <fullName evidence="6">TonB C-terminal domain-containing protein</fullName>
    </recommendedName>
</protein>
<evidence type="ECO:0000313" key="7">
    <source>
        <dbReference type="EMBL" id="GHB99210.1"/>
    </source>
</evidence>
<dbReference type="PROSITE" id="PS52015">
    <property type="entry name" value="TONB_CTD"/>
    <property type="match status" value="1"/>
</dbReference>
<comment type="subcellular location">
    <subcellularLocation>
        <location evidence="1">Membrane</location>
        <topology evidence="1">Single-pass membrane protein</topology>
    </subcellularLocation>
</comment>
<dbReference type="NCBIfam" id="TIGR01352">
    <property type="entry name" value="tonB_Cterm"/>
    <property type="match status" value="1"/>
</dbReference>
<dbReference type="Gene3D" id="3.30.1150.10">
    <property type="match status" value="1"/>
</dbReference>
<evidence type="ECO:0000256" key="3">
    <source>
        <dbReference type="ARBA" id="ARBA00022989"/>
    </source>
</evidence>
<comment type="caution">
    <text evidence="7">The sequence shown here is derived from an EMBL/GenBank/DDBJ whole genome shotgun (WGS) entry which is preliminary data.</text>
</comment>
<name>A0A8J3GEJ5_9BACT</name>
<sequence>MSHAVDFTSWRSRLVSLTGSALVTAVLFVLVVPLSHWLAKDPVAPPPRTISTVTLPPPPPPPLTTEQEVVQEIAEVTASAPRPLGAPIELQALPTQTLQLSGVTTGVLDIEQFPLQMSGPAEALVFDVVDLDRVPQLISNPARVMPYDLLRDEIRGQVRLKILISPKGHVSVLEVLSTDHERLITPARRFAEKCRFEPPMRNNQPVATAYIFPISF</sequence>
<evidence type="ECO:0000256" key="1">
    <source>
        <dbReference type="ARBA" id="ARBA00004167"/>
    </source>
</evidence>
<dbReference type="EMBL" id="BMXG01000007">
    <property type="protein sequence ID" value="GHB99210.1"/>
    <property type="molecule type" value="Genomic_DNA"/>
</dbReference>
<dbReference type="GO" id="GO:0055085">
    <property type="term" value="P:transmembrane transport"/>
    <property type="evidence" value="ECO:0007669"/>
    <property type="project" value="InterPro"/>
</dbReference>
<dbReference type="InterPro" id="IPR037682">
    <property type="entry name" value="TonB_C"/>
</dbReference>
<reference evidence="7" key="1">
    <citation type="journal article" date="2014" name="Int. J. Syst. Evol. Microbiol.">
        <title>Complete genome sequence of Corynebacterium casei LMG S-19264T (=DSM 44701T), isolated from a smear-ripened cheese.</title>
        <authorList>
            <consortium name="US DOE Joint Genome Institute (JGI-PGF)"/>
            <person name="Walter F."/>
            <person name="Albersmeier A."/>
            <person name="Kalinowski J."/>
            <person name="Ruckert C."/>
        </authorList>
    </citation>
    <scope>NUCLEOTIDE SEQUENCE</scope>
    <source>
        <strain evidence="7">KCTC 12870</strain>
    </source>
</reference>
<dbReference type="RefSeq" id="WP_189513404.1">
    <property type="nucleotide sequence ID" value="NZ_BMXG01000007.1"/>
</dbReference>
<evidence type="ECO:0000256" key="5">
    <source>
        <dbReference type="SAM" id="Phobius"/>
    </source>
</evidence>
<keyword evidence="2 5" id="KW-0812">Transmembrane</keyword>
<evidence type="ECO:0000256" key="2">
    <source>
        <dbReference type="ARBA" id="ARBA00022692"/>
    </source>
</evidence>
<proteinExistence type="predicted"/>
<keyword evidence="4 5" id="KW-0472">Membrane</keyword>
<reference evidence="7" key="2">
    <citation type="submission" date="2020-09" db="EMBL/GenBank/DDBJ databases">
        <authorList>
            <person name="Sun Q."/>
            <person name="Kim S."/>
        </authorList>
    </citation>
    <scope>NUCLEOTIDE SEQUENCE</scope>
    <source>
        <strain evidence="7">KCTC 12870</strain>
    </source>
</reference>
<dbReference type="SUPFAM" id="SSF74653">
    <property type="entry name" value="TolA/TonB C-terminal domain"/>
    <property type="match status" value="1"/>
</dbReference>
<organism evidence="7 8">
    <name type="scientific">Cerasicoccus arenae</name>
    <dbReference type="NCBI Taxonomy" id="424488"/>
    <lineage>
        <taxon>Bacteria</taxon>
        <taxon>Pseudomonadati</taxon>
        <taxon>Verrucomicrobiota</taxon>
        <taxon>Opitutia</taxon>
        <taxon>Puniceicoccales</taxon>
        <taxon>Cerasicoccaceae</taxon>
        <taxon>Cerasicoccus</taxon>
    </lineage>
</organism>
<evidence type="ECO:0000256" key="4">
    <source>
        <dbReference type="ARBA" id="ARBA00023136"/>
    </source>
</evidence>
<dbReference type="Pfam" id="PF03544">
    <property type="entry name" value="TonB_C"/>
    <property type="match status" value="1"/>
</dbReference>
<feature type="transmembrane region" description="Helical" evidence="5">
    <location>
        <begin position="20"/>
        <end position="39"/>
    </location>
</feature>
<evidence type="ECO:0000313" key="8">
    <source>
        <dbReference type="Proteomes" id="UP000642829"/>
    </source>
</evidence>
<dbReference type="AlphaFoldDB" id="A0A8J3GEJ5"/>